<organism evidence="3">
    <name type="scientific">human gut metagenome</name>
    <dbReference type="NCBI Taxonomy" id="408170"/>
    <lineage>
        <taxon>unclassified sequences</taxon>
        <taxon>metagenomes</taxon>
        <taxon>organismal metagenomes</taxon>
    </lineage>
</organism>
<evidence type="ECO:0000256" key="1">
    <source>
        <dbReference type="SAM" id="MobiDB-lite"/>
    </source>
</evidence>
<name>W1WLP6_9ZZZZ</name>
<comment type="caution">
    <text evidence="3">The sequence shown here is derived from an EMBL/GenBank/DDBJ whole genome shotgun (WGS) entry which is preliminary data.</text>
</comment>
<accession>W1WLP6</accession>
<dbReference type="InterPro" id="IPR010572">
    <property type="entry name" value="Tail_dom"/>
</dbReference>
<dbReference type="NCBIfam" id="TIGR01665">
    <property type="entry name" value="put_anti_recept"/>
    <property type="match status" value="1"/>
</dbReference>
<dbReference type="Pfam" id="PF06605">
    <property type="entry name" value="Prophage_tail"/>
    <property type="match status" value="1"/>
</dbReference>
<feature type="compositionally biased region" description="Basic and acidic residues" evidence="1">
    <location>
        <begin position="378"/>
        <end position="388"/>
    </location>
</feature>
<protein>
    <submittedName>
        <fullName evidence="3">Phage minor structural protein, N-region</fullName>
    </submittedName>
</protein>
<dbReference type="EMBL" id="AZMM01018548">
    <property type="protein sequence ID" value="ETJ19142.1"/>
    <property type="molecule type" value="Genomic_DNA"/>
</dbReference>
<evidence type="ECO:0000313" key="3">
    <source>
        <dbReference type="EMBL" id="ETJ19142.1"/>
    </source>
</evidence>
<evidence type="ECO:0000259" key="2">
    <source>
        <dbReference type="Pfam" id="PF06605"/>
    </source>
</evidence>
<gene>
    <name evidence="3" type="ORF">Q604_UNBC18548G0014</name>
</gene>
<reference evidence="3" key="1">
    <citation type="submission" date="2013-12" db="EMBL/GenBank/DDBJ databases">
        <title>A Varibaculum cambriense genome reconstructed from a premature infant gut community with otherwise low bacterial novelty that shifts toward anaerobic metabolism during the third week of life.</title>
        <authorList>
            <person name="Brown C.T."/>
            <person name="Sharon I."/>
            <person name="Thomas B.C."/>
            <person name="Castelle C.J."/>
            <person name="Morowitz M.J."/>
            <person name="Banfield J.F."/>
        </authorList>
    </citation>
    <scope>NUCLEOTIDE SEQUENCE</scope>
</reference>
<dbReference type="SUPFAM" id="SSF51126">
    <property type="entry name" value="Pectin lyase-like"/>
    <property type="match status" value="1"/>
</dbReference>
<dbReference type="InterPro" id="IPR011050">
    <property type="entry name" value="Pectin_lyase_fold/virulence"/>
</dbReference>
<feature type="region of interest" description="Disordered" evidence="1">
    <location>
        <begin position="365"/>
        <end position="396"/>
    </location>
</feature>
<proteinExistence type="predicted"/>
<sequence length="1509" mass="169426">MLYIFNKDDILLEVLDLDDIEEDTMDRQINSTYKYEIKLDINLSKNLIKENKLGFFDLNDEFQLFIIKEITDTIYSDDIKELYCIHDYYSTNSHIITDKRIVNGTCLQAITKALEDTNYNVGIIGEFATNIDINFYYISSWKALNDTVEKFEGEIRPRIEFNEDNTLSKYIDILNRLGEDSGIRFTYDTNVKQIKRNIADEEHYNVLYGRGSSLPTTDETGEETGGYTRLIDFEDVSWSVANGDPCDKPSGKKYVEDLNSIKKYGRLEGIYENKDISDTTELLQATYNKLQETKEPNVSYEADVEDIQDIEGYEHYSYSLGDTVIILDDDYDIDFESRIIQEKQSIKNKTRIITMGYILPSMSDKNSDATVGDNSSSSDKDDTIKDENFPNTLPDPPILTVEREGFASVSLVWTYENKTYYIYEIYASQLENFNPTQDNLIFKGNASAFLHEVNFNQTWYYRARCTNTHGQSTAFSDEVSATTYKIQDGTEIFEKAAIKEALIESLNADKITAGKVKGTYIDARNLTVEDGNGNVTFSVSSDAIVRMIQGLIDISDEGIRINLIDSENKILGYVLYDGQGVQIFTQADESISHLTREGSYIDNLVVKHIKCSELFKVANLCGCSLNWYIADKATGDGTGRDEENKANSLKDVLRTIRNYGLKFTDVLNIYVESGIFDEQIVIQDFEGTQINIIVSEGVIINTDKFVIEDCGARLNIKAETSKKCTATDITADDINKRALIKTSNSDYAILASNSNYIKISGFRIRGAGGGSCVRTYEKGNVILEDCDISNFDYGMYANQFSMCCMNGCRGNIKQLAYTANLAPFSSTSNIPKCTEASTNDELVDVRQSGQWIKENSYTQNDTLYRETSTSTGDTPSTNITDNFIINNLYTKVEGSGKSNTNRNGYTGQGRFKTYQAHRGYMILPSAQIIASIQAKKNYEVKLSMTRLNTEHGYNSKTPHPVLRAVGSGIETDYWDSQVKFARGETNVITLPDAIRNAIAEGATQLELWAETEQEKQYSFYNNISLIVEGENKESSGSSDNDFTYADELVETAMTYYRVCDNEYVSGQSWSQGFTYRSSNTPMSGNCVAEQGVTNSLWVAKTDTKGNTRHYKAIDCSTAVNMWLRHIIYEKSPYKNETLFNAFRANILQKNDESKWAIVPTRSDGKAARYAYEICNYFYRMNKGITYLKDPDTGKVIKGSIGTEADNYSKIKKGYIVFHAKKDATTGEWKRPKVTEFMHVSHVAICYGQSNTYNANSIIESTNVTTKKHTMTDGVTTLNAGMRIDKISKYADDIVMVVNPEAFLSSSSGGSSGGGSTETTGKEEYTNCFNMSGTINGHNYIYKLQNCKITGYGGDSGSACNIPLSLAKTCGSFNLPYGTKVYIASMDGRTITDGNGKSVKSDGVFTINDTGVGCTDFDLYVSTKSDSDAEKVFKNTLREDVYILEYGSGYGYAWSYTQSYEWAYKNGTLSAYRSAFKDYIKYGGTLINFLKFKSNDANIRSSTYWSILNS</sequence>
<feature type="domain" description="Tail spike" evidence="2">
    <location>
        <begin position="88"/>
        <end position="367"/>
    </location>
</feature>
<dbReference type="InterPro" id="IPR007119">
    <property type="entry name" value="Phage_tail_spike_N"/>
</dbReference>